<organism evidence="2 3">
    <name type="scientific">Funneliformis geosporum</name>
    <dbReference type="NCBI Taxonomy" id="1117311"/>
    <lineage>
        <taxon>Eukaryota</taxon>
        <taxon>Fungi</taxon>
        <taxon>Fungi incertae sedis</taxon>
        <taxon>Mucoromycota</taxon>
        <taxon>Glomeromycotina</taxon>
        <taxon>Glomeromycetes</taxon>
        <taxon>Glomerales</taxon>
        <taxon>Glomeraceae</taxon>
        <taxon>Funneliformis</taxon>
    </lineage>
</organism>
<feature type="region of interest" description="Disordered" evidence="1">
    <location>
        <begin position="13"/>
        <end position="56"/>
    </location>
</feature>
<dbReference type="EMBL" id="CAMKVN010012046">
    <property type="protein sequence ID" value="CAI2195179.1"/>
    <property type="molecule type" value="Genomic_DNA"/>
</dbReference>
<reference evidence="2" key="1">
    <citation type="submission" date="2022-08" db="EMBL/GenBank/DDBJ databases">
        <authorList>
            <person name="Kallberg Y."/>
            <person name="Tangrot J."/>
            <person name="Rosling A."/>
        </authorList>
    </citation>
    <scope>NUCLEOTIDE SEQUENCE</scope>
    <source>
        <strain evidence="2">Wild A</strain>
    </source>
</reference>
<evidence type="ECO:0000313" key="2">
    <source>
        <dbReference type="EMBL" id="CAI2195179.1"/>
    </source>
</evidence>
<proteinExistence type="predicted"/>
<accession>A0A9W4T7A8</accession>
<comment type="caution">
    <text evidence="2">The sequence shown here is derived from an EMBL/GenBank/DDBJ whole genome shotgun (WGS) entry which is preliminary data.</text>
</comment>
<keyword evidence="3" id="KW-1185">Reference proteome</keyword>
<dbReference type="AlphaFoldDB" id="A0A9W4T7A8"/>
<protein>
    <submittedName>
        <fullName evidence="2">3411_t:CDS:1</fullName>
    </submittedName>
</protein>
<evidence type="ECO:0000313" key="3">
    <source>
        <dbReference type="Proteomes" id="UP001153678"/>
    </source>
</evidence>
<evidence type="ECO:0000256" key="1">
    <source>
        <dbReference type="SAM" id="MobiDB-lite"/>
    </source>
</evidence>
<feature type="non-terminal residue" evidence="2">
    <location>
        <position position="1"/>
    </location>
</feature>
<feature type="compositionally biased region" description="Polar residues" evidence="1">
    <location>
        <begin position="13"/>
        <end position="30"/>
    </location>
</feature>
<sequence>LESFLLWLSSLKNTPPHTSNSTLVPSSNHPVSVKEDPPASKGSSFSAQTSGAWSRT</sequence>
<feature type="compositionally biased region" description="Polar residues" evidence="1">
    <location>
        <begin position="41"/>
        <end position="56"/>
    </location>
</feature>
<gene>
    <name evidence="2" type="ORF">FWILDA_LOCUS16946</name>
</gene>
<dbReference type="Proteomes" id="UP001153678">
    <property type="component" value="Unassembled WGS sequence"/>
</dbReference>
<name>A0A9W4T7A8_9GLOM</name>